<proteinExistence type="predicted"/>
<reference evidence="1" key="1">
    <citation type="submission" date="2024-02" db="EMBL/GenBank/DDBJ databases">
        <title>Metagenome Assembled Genome of Zalaria obscura JY119.</title>
        <authorList>
            <person name="Vighnesh L."/>
            <person name="Jagadeeshwari U."/>
            <person name="Venkata Ramana C."/>
            <person name="Sasikala C."/>
        </authorList>
    </citation>
    <scope>NUCLEOTIDE SEQUENCE</scope>
    <source>
        <strain evidence="1">JY119</strain>
    </source>
</reference>
<dbReference type="EMBL" id="JAMKPW020000001">
    <property type="protein sequence ID" value="KAK8222048.1"/>
    <property type="molecule type" value="Genomic_DNA"/>
</dbReference>
<evidence type="ECO:0000313" key="1">
    <source>
        <dbReference type="EMBL" id="KAK8222048.1"/>
    </source>
</evidence>
<comment type="caution">
    <text evidence="1">The sequence shown here is derived from an EMBL/GenBank/DDBJ whole genome shotgun (WGS) entry which is preliminary data.</text>
</comment>
<evidence type="ECO:0000313" key="2">
    <source>
        <dbReference type="Proteomes" id="UP001320706"/>
    </source>
</evidence>
<name>A0ACC3SNZ7_9PEZI</name>
<dbReference type="Proteomes" id="UP001320706">
    <property type="component" value="Unassembled WGS sequence"/>
</dbReference>
<organism evidence="1 2">
    <name type="scientific">Zalaria obscura</name>
    <dbReference type="NCBI Taxonomy" id="2024903"/>
    <lineage>
        <taxon>Eukaryota</taxon>
        <taxon>Fungi</taxon>
        <taxon>Dikarya</taxon>
        <taxon>Ascomycota</taxon>
        <taxon>Pezizomycotina</taxon>
        <taxon>Dothideomycetes</taxon>
        <taxon>Dothideomycetidae</taxon>
        <taxon>Dothideales</taxon>
        <taxon>Zalariaceae</taxon>
        <taxon>Zalaria</taxon>
    </lineage>
</organism>
<protein>
    <submittedName>
        <fullName evidence="1">Uncharacterized protein</fullName>
    </submittedName>
</protein>
<keyword evidence="2" id="KW-1185">Reference proteome</keyword>
<sequence length="116" mass="12992">MAARQSAMIEKTRRPMEAILLIFRYRIYTAPLLEHDGLGTLAPSLLPLLRRIPKPHLCCLSLYYKSHLRSSAQACSITNLTPADGPAAPVPGQPTSARHELQSRPQHERNVRTGWL</sequence>
<accession>A0ACC3SNZ7</accession>
<gene>
    <name evidence="1" type="ORF">M8818_000216</name>
</gene>